<reference evidence="1" key="1">
    <citation type="journal article" date="2021" name="Environ. Microbiol.">
        <title>Gene family expansions and transcriptome signatures uncover fungal adaptations to wood decay.</title>
        <authorList>
            <person name="Hage H."/>
            <person name="Miyauchi S."/>
            <person name="Viragh M."/>
            <person name="Drula E."/>
            <person name="Min B."/>
            <person name="Chaduli D."/>
            <person name="Navarro D."/>
            <person name="Favel A."/>
            <person name="Norest M."/>
            <person name="Lesage-Meessen L."/>
            <person name="Balint B."/>
            <person name="Merenyi Z."/>
            <person name="de Eugenio L."/>
            <person name="Morin E."/>
            <person name="Martinez A.T."/>
            <person name="Baldrian P."/>
            <person name="Stursova M."/>
            <person name="Martinez M.J."/>
            <person name="Novotny C."/>
            <person name="Magnuson J.K."/>
            <person name="Spatafora J.W."/>
            <person name="Maurice S."/>
            <person name="Pangilinan J."/>
            <person name="Andreopoulos W."/>
            <person name="LaButti K."/>
            <person name="Hundley H."/>
            <person name="Na H."/>
            <person name="Kuo A."/>
            <person name="Barry K."/>
            <person name="Lipzen A."/>
            <person name="Henrissat B."/>
            <person name="Riley R."/>
            <person name="Ahrendt S."/>
            <person name="Nagy L.G."/>
            <person name="Grigoriev I.V."/>
            <person name="Martin F."/>
            <person name="Rosso M.N."/>
        </authorList>
    </citation>
    <scope>NUCLEOTIDE SEQUENCE</scope>
    <source>
        <strain evidence="1">CBS 384.51</strain>
    </source>
</reference>
<accession>A0ACB8U622</accession>
<gene>
    <name evidence="1" type="ORF">BDY19DRAFT_102283</name>
</gene>
<comment type="caution">
    <text evidence="1">The sequence shown here is derived from an EMBL/GenBank/DDBJ whole genome shotgun (WGS) entry which is preliminary data.</text>
</comment>
<dbReference type="EMBL" id="MU274910">
    <property type="protein sequence ID" value="KAI0089410.1"/>
    <property type="molecule type" value="Genomic_DNA"/>
</dbReference>
<evidence type="ECO:0000313" key="1">
    <source>
        <dbReference type="EMBL" id="KAI0089410.1"/>
    </source>
</evidence>
<organism evidence="1 2">
    <name type="scientific">Irpex rosettiformis</name>
    <dbReference type="NCBI Taxonomy" id="378272"/>
    <lineage>
        <taxon>Eukaryota</taxon>
        <taxon>Fungi</taxon>
        <taxon>Dikarya</taxon>
        <taxon>Basidiomycota</taxon>
        <taxon>Agaricomycotina</taxon>
        <taxon>Agaricomycetes</taxon>
        <taxon>Polyporales</taxon>
        <taxon>Irpicaceae</taxon>
        <taxon>Irpex</taxon>
    </lineage>
</organism>
<dbReference type="Proteomes" id="UP001055072">
    <property type="component" value="Unassembled WGS sequence"/>
</dbReference>
<keyword evidence="2" id="KW-1185">Reference proteome</keyword>
<proteinExistence type="predicted"/>
<name>A0ACB8U622_9APHY</name>
<protein>
    <submittedName>
        <fullName evidence="1">Uncharacterized protein</fullName>
    </submittedName>
</protein>
<evidence type="ECO:0000313" key="2">
    <source>
        <dbReference type="Proteomes" id="UP001055072"/>
    </source>
</evidence>
<sequence>MSTPEVEILVSSFHQLSITAVIFASLSALFGVYLVLFVLTVWATYRHPSVAQKRLRIVTIALFLTLVTHYTTRALEFGRARLITPPRNEQRLVDIPLLFVSTLTTSIACAISDGLLAWRFYNVFGRRRWALYIPAAAVLVNFLFGVTEDCLFLSFYHGSSAYYARMELYSFKMNIAWGWATFAINSIMTIAIMMRILFVFRSSSGISIGQRRVQHSVVLEAISESALVTWIGIVLLEIAELAPTRGHVSSNMNFGYVIDCILPIFFGISQCLITVRLSFASADRVTKSSNFQVSSLVCNTSNGLDRQSQESAATASTTDDTPEFNVEIKKEMIHTV</sequence>